<sequence>MNRTIVAALLTCTALPAVALPAVAQQPPAHGNHRTFISPMGQPFHGDEAAPDPERAWFDAADGNHDGTVTRAEFQADASRFFTTLDRKHDGEIDPDDIDYYESTVAPEVRSGSGGPGIVASSSDPDGGKAPSYDAGKLGAARFSYFQLPEPVTAADRNFNRGVDAREFAEAADKRFTSLDTNHDGKLGWDELPHVSGRAATMGRGGSGGRGHGGGGGHRGGGGGRSGGFGGAAGGMGPGGDMTGLGRK</sequence>
<keyword evidence="5" id="KW-1185">Reference proteome</keyword>
<feature type="region of interest" description="Disordered" evidence="1">
    <location>
        <begin position="107"/>
        <end position="131"/>
    </location>
</feature>
<feature type="compositionally biased region" description="Basic and acidic residues" evidence="1">
    <location>
        <begin position="45"/>
        <end position="54"/>
    </location>
</feature>
<dbReference type="PROSITE" id="PS00018">
    <property type="entry name" value="EF_HAND_1"/>
    <property type="match status" value="2"/>
</dbReference>
<feature type="signal peptide" evidence="2">
    <location>
        <begin position="1"/>
        <end position="19"/>
    </location>
</feature>
<comment type="caution">
    <text evidence="4">The sequence shown here is derived from an EMBL/GenBank/DDBJ whole genome shotgun (WGS) entry which is preliminary data.</text>
</comment>
<dbReference type="RefSeq" id="WP_218845366.1">
    <property type="nucleotide sequence ID" value="NZ_JACCBY010000001.1"/>
</dbReference>
<dbReference type="AlphaFoldDB" id="A0A7Y9K2C5"/>
<reference evidence="4 5" key="2">
    <citation type="submission" date="2020-08" db="EMBL/GenBank/DDBJ databases">
        <title>The Agave Microbiome: Exploring the role of microbial communities in plant adaptations to desert environments.</title>
        <authorList>
            <person name="Partida-Martinez L.P."/>
        </authorList>
    </citation>
    <scope>NUCLEOTIDE SEQUENCE [LARGE SCALE GENOMIC DNA]</scope>
    <source>
        <strain evidence="4 5">AS2.3</strain>
    </source>
</reference>
<feature type="region of interest" description="Disordered" evidence="1">
    <location>
        <begin position="201"/>
        <end position="248"/>
    </location>
</feature>
<gene>
    <name evidence="4" type="ORF">HD841_001039</name>
</gene>
<feature type="compositionally biased region" description="Gly residues" evidence="1">
    <location>
        <begin position="203"/>
        <end position="248"/>
    </location>
</feature>
<evidence type="ECO:0000313" key="5">
    <source>
        <dbReference type="Proteomes" id="UP000517753"/>
    </source>
</evidence>
<dbReference type="InterPro" id="IPR018247">
    <property type="entry name" value="EF_Hand_1_Ca_BS"/>
</dbReference>
<evidence type="ECO:0000259" key="3">
    <source>
        <dbReference type="Pfam" id="PF13202"/>
    </source>
</evidence>
<dbReference type="InterPro" id="IPR011992">
    <property type="entry name" value="EF-hand-dom_pair"/>
</dbReference>
<keyword evidence="2" id="KW-0732">Signal</keyword>
<dbReference type="InterPro" id="IPR002048">
    <property type="entry name" value="EF_hand_dom"/>
</dbReference>
<dbReference type="EMBL" id="JACCBY010000001">
    <property type="protein sequence ID" value="NYD89270.1"/>
    <property type="molecule type" value="Genomic_DNA"/>
</dbReference>
<reference evidence="4 5" key="1">
    <citation type="submission" date="2020-07" db="EMBL/GenBank/DDBJ databases">
        <authorList>
            <person name="Partida-Martinez L."/>
            <person name="Huntemann M."/>
            <person name="Clum A."/>
            <person name="Wang J."/>
            <person name="Palaniappan K."/>
            <person name="Ritter S."/>
            <person name="Chen I.-M."/>
            <person name="Stamatis D."/>
            <person name="Reddy T."/>
            <person name="O'Malley R."/>
            <person name="Daum C."/>
            <person name="Shapiro N."/>
            <person name="Ivanova N."/>
            <person name="Kyrpides N."/>
            <person name="Woyke T."/>
        </authorList>
    </citation>
    <scope>NUCLEOTIDE SEQUENCE [LARGE SCALE GENOMIC DNA]</scope>
    <source>
        <strain evidence="4 5">AS2.3</strain>
    </source>
</reference>
<dbReference type="Gene3D" id="1.10.238.10">
    <property type="entry name" value="EF-hand"/>
    <property type="match status" value="1"/>
</dbReference>
<evidence type="ECO:0000256" key="1">
    <source>
        <dbReference type="SAM" id="MobiDB-lite"/>
    </source>
</evidence>
<organism evidence="4 5">
    <name type="scientific">Sphingomonas melonis</name>
    <dbReference type="NCBI Taxonomy" id="152682"/>
    <lineage>
        <taxon>Bacteria</taxon>
        <taxon>Pseudomonadati</taxon>
        <taxon>Pseudomonadota</taxon>
        <taxon>Alphaproteobacteria</taxon>
        <taxon>Sphingomonadales</taxon>
        <taxon>Sphingomonadaceae</taxon>
        <taxon>Sphingomonas</taxon>
    </lineage>
</organism>
<dbReference type="Proteomes" id="UP000517753">
    <property type="component" value="Unassembled WGS sequence"/>
</dbReference>
<feature type="domain" description="EF-hand" evidence="3">
    <location>
        <begin position="55"/>
        <end position="75"/>
    </location>
</feature>
<dbReference type="Pfam" id="PF13202">
    <property type="entry name" value="EF-hand_5"/>
    <property type="match status" value="2"/>
</dbReference>
<proteinExistence type="predicted"/>
<feature type="domain" description="EF-hand" evidence="3">
    <location>
        <begin position="175"/>
        <end position="192"/>
    </location>
</feature>
<evidence type="ECO:0000313" key="4">
    <source>
        <dbReference type="EMBL" id="NYD89270.1"/>
    </source>
</evidence>
<feature type="region of interest" description="Disordered" evidence="1">
    <location>
        <begin position="27"/>
        <end position="54"/>
    </location>
</feature>
<protein>
    <submittedName>
        <fullName evidence="4">Putative membrane protein YgcG</fullName>
    </submittedName>
</protein>
<evidence type="ECO:0000256" key="2">
    <source>
        <dbReference type="SAM" id="SignalP"/>
    </source>
</evidence>
<accession>A0A7Y9K2C5</accession>
<feature type="chain" id="PRO_5030582434" evidence="2">
    <location>
        <begin position="20"/>
        <end position="248"/>
    </location>
</feature>
<dbReference type="GO" id="GO:0005509">
    <property type="term" value="F:calcium ion binding"/>
    <property type="evidence" value="ECO:0007669"/>
    <property type="project" value="InterPro"/>
</dbReference>
<dbReference type="SUPFAM" id="SSF47473">
    <property type="entry name" value="EF-hand"/>
    <property type="match status" value="1"/>
</dbReference>
<name>A0A7Y9K2C5_9SPHN</name>